<organism evidence="2">
    <name type="scientific">Bacteroides intestinalis</name>
    <dbReference type="NCBI Taxonomy" id="329854"/>
    <lineage>
        <taxon>Bacteria</taxon>
        <taxon>Pseudomonadati</taxon>
        <taxon>Bacteroidota</taxon>
        <taxon>Bacteroidia</taxon>
        <taxon>Bacteroidales</taxon>
        <taxon>Bacteroidaceae</taxon>
        <taxon>Bacteroides</taxon>
    </lineage>
</organism>
<dbReference type="RefSeq" id="WP_061438338.1">
    <property type="nucleotide sequence ID" value="NZ_KQ968742.1"/>
</dbReference>
<feature type="compositionally biased region" description="Basic and acidic residues" evidence="1">
    <location>
        <begin position="178"/>
        <end position="195"/>
    </location>
</feature>
<protein>
    <submittedName>
        <fullName evidence="2">Uncharacterized protein</fullName>
    </submittedName>
</protein>
<evidence type="ECO:0000313" key="3">
    <source>
        <dbReference type="Proteomes" id="UP000070319"/>
    </source>
</evidence>
<dbReference type="PATRIC" id="fig|329854.7.peg.5377"/>
<name>A0A139KMU8_9BACE</name>
<dbReference type="AlphaFoldDB" id="A0A139KMU8"/>
<feature type="region of interest" description="Disordered" evidence="1">
    <location>
        <begin position="78"/>
        <end position="248"/>
    </location>
</feature>
<feature type="compositionally biased region" description="Polar residues" evidence="1">
    <location>
        <begin position="85"/>
        <end position="106"/>
    </location>
</feature>
<comment type="caution">
    <text evidence="2">The sequence shown here is derived from an EMBL/GenBank/DDBJ whole genome shotgun (WGS) entry which is preliminary data.</text>
</comment>
<feature type="compositionally biased region" description="Low complexity" evidence="1">
    <location>
        <begin position="115"/>
        <end position="139"/>
    </location>
</feature>
<accession>A0A139KMU8</accession>
<feature type="compositionally biased region" description="Acidic residues" evidence="1">
    <location>
        <begin position="153"/>
        <end position="162"/>
    </location>
</feature>
<gene>
    <name evidence="2" type="ORF">HMPREF2531_05305</name>
</gene>
<evidence type="ECO:0000256" key="1">
    <source>
        <dbReference type="SAM" id="MobiDB-lite"/>
    </source>
</evidence>
<proteinExistence type="predicted"/>
<dbReference type="EMBL" id="LTDF01000178">
    <property type="protein sequence ID" value="KXT40529.1"/>
    <property type="molecule type" value="Genomic_DNA"/>
</dbReference>
<feature type="compositionally biased region" description="Basic and acidic residues" evidence="1">
    <location>
        <begin position="238"/>
        <end position="248"/>
    </location>
</feature>
<sequence>MYNFKEKKLHFNALRNPDAAVYDLELLRQVRPWLPQLRTYARDPKRYASDILYSLLDLTTRESIRAFRRKKLDELKAATEVPGTATGNTPSDEITATDGDTSTSDETAGIDAGNTPSDETTTTDSDTSASDETTGTTDENTPESVKIEALEQSLEEAEERAEEAEQRAEEAEEAQEEAETRAEEAEQALDIEKKKSSPKQLQQSPKARGVPANRLGQPLRSASPNSHTHLQRSCGHLETNEAARRKPG</sequence>
<dbReference type="SUPFAM" id="SSF57997">
    <property type="entry name" value="Tropomyosin"/>
    <property type="match status" value="1"/>
</dbReference>
<dbReference type="Proteomes" id="UP000070319">
    <property type="component" value="Unassembled WGS sequence"/>
</dbReference>
<reference evidence="2 3" key="1">
    <citation type="submission" date="2016-02" db="EMBL/GenBank/DDBJ databases">
        <authorList>
            <person name="Wen L."/>
            <person name="He K."/>
            <person name="Yang H."/>
        </authorList>
    </citation>
    <scope>NUCLEOTIDE SEQUENCE [LARGE SCALE GENOMIC DNA]</scope>
    <source>
        <strain evidence="2 3">KLE1704</strain>
    </source>
</reference>
<evidence type="ECO:0000313" key="2">
    <source>
        <dbReference type="EMBL" id="KXT40529.1"/>
    </source>
</evidence>